<dbReference type="AlphaFoldDB" id="A0A244CM65"/>
<accession>A0A244CM65</accession>
<dbReference type="Proteomes" id="UP000194841">
    <property type="component" value="Unassembled WGS sequence"/>
</dbReference>
<evidence type="ECO:0000313" key="2">
    <source>
        <dbReference type="EMBL" id="OUL56606.1"/>
    </source>
</evidence>
<dbReference type="OrthoDB" id="6400575at2"/>
<comment type="caution">
    <text evidence="2">The sequence shown here is derived from an EMBL/GenBank/DDBJ whole genome shotgun (WGS) entry which is preliminary data.</text>
</comment>
<evidence type="ECO:0008006" key="4">
    <source>
        <dbReference type="Google" id="ProtNLM"/>
    </source>
</evidence>
<evidence type="ECO:0000313" key="3">
    <source>
        <dbReference type="Proteomes" id="UP000194841"/>
    </source>
</evidence>
<keyword evidence="3" id="KW-1185">Reference proteome</keyword>
<name>A0A244CM65_PSEDV</name>
<evidence type="ECO:0000256" key="1">
    <source>
        <dbReference type="SAM" id="SignalP"/>
    </source>
</evidence>
<feature type="signal peptide" evidence="1">
    <location>
        <begin position="1"/>
        <end position="18"/>
    </location>
</feature>
<gene>
    <name evidence="2" type="ORF">B1199_18280</name>
</gene>
<protein>
    <recommendedName>
        <fullName evidence="4">DUF1496 domain-containing protein</fullName>
    </recommendedName>
</protein>
<reference evidence="2 3" key="1">
    <citation type="submission" date="2017-02" db="EMBL/GenBank/DDBJ databases">
        <title>Pseudoalteromonas ulvae TC14 Genome.</title>
        <authorList>
            <person name="Molmeret M."/>
        </authorList>
    </citation>
    <scope>NUCLEOTIDE SEQUENCE [LARGE SCALE GENOMIC DNA]</scope>
    <source>
        <strain evidence="2">TC14</strain>
    </source>
</reference>
<organism evidence="2 3">
    <name type="scientific">Pseudoalteromonas ulvae</name>
    <dbReference type="NCBI Taxonomy" id="107327"/>
    <lineage>
        <taxon>Bacteria</taxon>
        <taxon>Pseudomonadati</taxon>
        <taxon>Pseudomonadota</taxon>
        <taxon>Gammaproteobacteria</taxon>
        <taxon>Alteromonadales</taxon>
        <taxon>Pseudoalteromonadaceae</taxon>
        <taxon>Pseudoalteromonas</taxon>
    </lineage>
</organism>
<dbReference type="InterPro" id="IPR009971">
    <property type="entry name" value="DUF1496"/>
</dbReference>
<proteinExistence type="predicted"/>
<dbReference type="Pfam" id="PF07383">
    <property type="entry name" value="DUF1496"/>
    <property type="match status" value="1"/>
</dbReference>
<feature type="chain" id="PRO_5012783404" description="DUF1496 domain-containing protein" evidence="1">
    <location>
        <begin position="19"/>
        <end position="105"/>
    </location>
</feature>
<sequence>MTLNFSTRCLMKVNSALAFFFVTFAVSSTPTQKDSVIIAPSSTEAVCWYQDKRFSEGAIIMMETTRVICTARNQFESNGRLAWRMINDQGQILYPTNQTKKIIVR</sequence>
<dbReference type="EMBL" id="MWPV01000006">
    <property type="protein sequence ID" value="OUL56606.1"/>
    <property type="molecule type" value="Genomic_DNA"/>
</dbReference>
<keyword evidence="1" id="KW-0732">Signal</keyword>